<dbReference type="PANTHER" id="PTHR46891">
    <property type="entry name" value="SERPENTINE RECEPTOR, CLASS H-RELATED"/>
    <property type="match status" value="1"/>
</dbReference>
<organism evidence="2 3">
    <name type="scientific">Caenorhabditis nigoni</name>
    <dbReference type="NCBI Taxonomy" id="1611254"/>
    <lineage>
        <taxon>Eukaryota</taxon>
        <taxon>Metazoa</taxon>
        <taxon>Ecdysozoa</taxon>
        <taxon>Nematoda</taxon>
        <taxon>Chromadorea</taxon>
        <taxon>Rhabditida</taxon>
        <taxon>Rhabditina</taxon>
        <taxon>Rhabditomorpha</taxon>
        <taxon>Rhabditoidea</taxon>
        <taxon>Rhabditidae</taxon>
        <taxon>Peloderinae</taxon>
        <taxon>Caenorhabditis</taxon>
    </lineage>
</organism>
<protein>
    <recommendedName>
        <fullName evidence="4">Serpentine Receptor, class H</fullName>
    </recommendedName>
</protein>
<accession>A0A2G5TJK3</accession>
<feature type="transmembrane region" description="Helical" evidence="1">
    <location>
        <begin position="154"/>
        <end position="173"/>
    </location>
</feature>
<dbReference type="EMBL" id="PDUG01000005">
    <property type="protein sequence ID" value="PIC27479.1"/>
    <property type="molecule type" value="Genomic_DNA"/>
</dbReference>
<dbReference type="Proteomes" id="UP000230233">
    <property type="component" value="Chromosome V"/>
</dbReference>
<feature type="transmembrane region" description="Helical" evidence="1">
    <location>
        <begin position="31"/>
        <end position="55"/>
    </location>
</feature>
<evidence type="ECO:0008006" key="4">
    <source>
        <dbReference type="Google" id="ProtNLM"/>
    </source>
</evidence>
<comment type="caution">
    <text evidence="2">The sequence shown here is derived from an EMBL/GenBank/DDBJ whole genome shotgun (WGS) entry which is preliminary data.</text>
</comment>
<dbReference type="OrthoDB" id="5855033at2759"/>
<sequence>MTSKLSLETYYRTNYYSICPKSKNILNSSEFVVYALQSSAIYSVPLFILAGYCVLKKTPKSMDSMKWAYFNMHFWISCQSLMISTLMTPISWLPTASSSMLGLFSLAGVPHTVQFYAAGMVGCLSMSAMISLFENRHNVIQNNRFRISKRPIRLLIVGINYLFAVVYPIPFLFGLPDQDSAKLSILQTISCPSEEFFQLPVFTISINPEFKTYAAISMFICTAFMMFQLNFYASTCIYYLVLSRSKSSSKVTSDRQRKFFYGILIQISIPYLFMLPAIFYTCYSIFRNYYNQDLNNFLILFANFYGTVATFALLFSHTPYRDFFRKVIRWEKTKPIGKISISGNRPSVFIK</sequence>
<keyword evidence="1" id="KW-0812">Transmembrane</keyword>
<dbReference type="STRING" id="1611254.A0A2G5TJK3"/>
<feature type="transmembrane region" description="Helical" evidence="1">
    <location>
        <begin position="298"/>
        <end position="316"/>
    </location>
</feature>
<feature type="transmembrane region" description="Helical" evidence="1">
    <location>
        <begin position="113"/>
        <end position="133"/>
    </location>
</feature>
<gene>
    <name evidence="2" type="primary">Cni-srh-76</name>
    <name evidence="2" type="synonym">Cnig_chr_V.g19724</name>
    <name evidence="2" type="ORF">B9Z55_019724</name>
</gene>
<dbReference type="AlphaFoldDB" id="A0A2G5TJK3"/>
<keyword evidence="3" id="KW-1185">Reference proteome</keyword>
<feature type="transmembrane region" description="Helical" evidence="1">
    <location>
        <begin position="263"/>
        <end position="286"/>
    </location>
</feature>
<dbReference type="Pfam" id="PF10318">
    <property type="entry name" value="7TM_GPCR_Srh"/>
    <property type="match status" value="1"/>
</dbReference>
<reference evidence="3" key="1">
    <citation type="submission" date="2017-10" db="EMBL/GenBank/DDBJ databases">
        <title>Rapid genome shrinkage in a self-fertile nematode reveals novel sperm competition proteins.</title>
        <authorList>
            <person name="Yin D."/>
            <person name="Schwarz E.M."/>
            <person name="Thomas C.G."/>
            <person name="Felde R.L."/>
            <person name="Korf I.F."/>
            <person name="Cutter A.D."/>
            <person name="Schartner C.M."/>
            <person name="Ralston E.J."/>
            <person name="Meyer B.J."/>
            <person name="Haag E.S."/>
        </authorList>
    </citation>
    <scope>NUCLEOTIDE SEQUENCE [LARGE SCALE GENOMIC DNA]</scope>
    <source>
        <strain evidence="3">JU1422</strain>
    </source>
</reference>
<evidence type="ECO:0000313" key="3">
    <source>
        <dbReference type="Proteomes" id="UP000230233"/>
    </source>
</evidence>
<name>A0A2G5TJK3_9PELO</name>
<keyword evidence="1" id="KW-1133">Transmembrane helix</keyword>
<keyword evidence="1" id="KW-0472">Membrane</keyword>
<dbReference type="SUPFAM" id="SSF81321">
    <property type="entry name" value="Family A G protein-coupled receptor-like"/>
    <property type="match status" value="1"/>
</dbReference>
<dbReference type="PANTHER" id="PTHR46891:SF9">
    <property type="entry name" value="SERPENTINE RECEPTOR, CLASS H-RELATED"/>
    <property type="match status" value="1"/>
</dbReference>
<evidence type="ECO:0000256" key="1">
    <source>
        <dbReference type="SAM" id="Phobius"/>
    </source>
</evidence>
<feature type="transmembrane region" description="Helical" evidence="1">
    <location>
        <begin position="213"/>
        <end position="242"/>
    </location>
</feature>
<proteinExistence type="predicted"/>
<feature type="transmembrane region" description="Helical" evidence="1">
    <location>
        <begin position="67"/>
        <end position="93"/>
    </location>
</feature>
<evidence type="ECO:0000313" key="2">
    <source>
        <dbReference type="EMBL" id="PIC27479.1"/>
    </source>
</evidence>
<dbReference type="InterPro" id="IPR019422">
    <property type="entry name" value="7TM_GPCR_serpentine_rcpt_Srh"/>
</dbReference>